<keyword evidence="2" id="KW-1133">Transmembrane helix</keyword>
<evidence type="ECO:0000256" key="1">
    <source>
        <dbReference type="SAM" id="MobiDB-lite"/>
    </source>
</evidence>
<dbReference type="AlphaFoldDB" id="A0AA96V7A7"/>
<name>A0AA96V7A7_9EURY</name>
<feature type="compositionally biased region" description="Basic and acidic residues" evidence="1">
    <location>
        <begin position="366"/>
        <end position="385"/>
    </location>
</feature>
<keyword evidence="2" id="KW-0812">Transmembrane</keyword>
<dbReference type="PANTHER" id="PTHR38815">
    <property type="entry name" value="HYPOTHETICAL MEMBRANE PROTEIN, CONSERVED, DUF373 FAMILY"/>
    <property type="match status" value="1"/>
</dbReference>
<feature type="transmembrane region" description="Helical" evidence="2">
    <location>
        <begin position="220"/>
        <end position="241"/>
    </location>
</feature>
<gene>
    <name evidence="3" type="ORF">MsAm2_09660</name>
</gene>
<feature type="transmembrane region" description="Helical" evidence="2">
    <location>
        <begin position="253"/>
        <end position="282"/>
    </location>
</feature>
<evidence type="ECO:0000313" key="3">
    <source>
        <dbReference type="EMBL" id="WNY27175.1"/>
    </source>
</evidence>
<dbReference type="Pfam" id="PF04123">
    <property type="entry name" value="DUF373"/>
    <property type="match status" value="1"/>
</dbReference>
<evidence type="ECO:0000256" key="2">
    <source>
        <dbReference type="SAM" id="Phobius"/>
    </source>
</evidence>
<evidence type="ECO:0008006" key="5">
    <source>
        <dbReference type="Google" id="ProtNLM"/>
    </source>
</evidence>
<proteinExistence type="predicted"/>
<feature type="transmembrane region" description="Helical" evidence="2">
    <location>
        <begin position="180"/>
        <end position="199"/>
    </location>
</feature>
<dbReference type="EMBL" id="CP131061">
    <property type="protein sequence ID" value="WNY27175.1"/>
    <property type="molecule type" value="Genomic_DNA"/>
</dbReference>
<protein>
    <recommendedName>
        <fullName evidence="5">DUF373 family protein</fullName>
    </recommendedName>
</protein>
<organism evidence="3 4">
    <name type="scientific">Methanolapillus ohkumae</name>
    <dbReference type="NCBI Taxonomy" id="3028298"/>
    <lineage>
        <taxon>Archaea</taxon>
        <taxon>Methanobacteriati</taxon>
        <taxon>Methanobacteriota</taxon>
        <taxon>Stenosarchaea group</taxon>
        <taxon>Methanomicrobia</taxon>
        <taxon>Methanosarcinales</taxon>
        <taxon>Methanosarcinaceae</taxon>
        <taxon>Methanolapillus</taxon>
    </lineage>
</organism>
<dbReference type="RefSeq" id="WP_338097155.1">
    <property type="nucleotide sequence ID" value="NZ_CP131061.1"/>
</dbReference>
<accession>A0AA96V7A7</accession>
<keyword evidence="4" id="KW-1185">Reference proteome</keyword>
<feature type="transmembrane region" description="Helical" evidence="2">
    <location>
        <begin position="294"/>
        <end position="314"/>
    </location>
</feature>
<feature type="region of interest" description="Disordered" evidence="1">
    <location>
        <begin position="366"/>
        <end position="420"/>
    </location>
</feature>
<sequence length="420" mass="46191">METLVICIDRDNDLGEKAKVITPVVGRGANIAAAVSLATADPEDSDTNTIFGGVHILDELRSLGVDAEIVSFAGDKNVGTISDKKIADQLDDFLKKQSVKSAIFVSDGAEDESLLPLVQSRMKVDSVRRIIVMQNENLESTYYIIKNFLRDPKFLQTFFVPLGLALIIYAVAMAAGYPGLAVIGTLFIVGLYMILRAYGWDDRVTVFFSDLKKAFRGRQLSFITTIAAMLTFLVGTAIGSVSVWEISNMNSLAFYGIVPMISLFIKKTILWYSASIFLWILGKIFDRIGARQEYTDLITELLFTLSGTLLFWSAGSYVLSVSIPESGYVFPIEYFIYSVVLAIIIAMAGIYFSFDAKVNKIKKEETDSSKPAVLEKNKSKPEDKIVTIPMGGQDSAGQNEPDDTDTEDMGPVSINIGNQK</sequence>
<keyword evidence="2" id="KW-0472">Membrane</keyword>
<evidence type="ECO:0000313" key="4">
    <source>
        <dbReference type="Proteomes" id="UP001304970"/>
    </source>
</evidence>
<reference evidence="3 4" key="1">
    <citation type="submission" date="2023-07" db="EMBL/GenBank/DDBJ databases">
        <title>Closed genome sequence of Methanosarcinaceae archaeon Am2.</title>
        <authorList>
            <person name="Poehlein A."/>
            <person name="Protasov E."/>
            <person name="Platt K."/>
            <person name="Reeh H."/>
            <person name="Daniel R."/>
            <person name="Brune A."/>
        </authorList>
    </citation>
    <scope>NUCLEOTIDE SEQUENCE [LARGE SCALE GENOMIC DNA]</scope>
    <source>
        <strain evidence="3 4">Am2</strain>
    </source>
</reference>
<dbReference type="GeneID" id="89228385"/>
<feature type="transmembrane region" description="Helical" evidence="2">
    <location>
        <begin position="334"/>
        <end position="354"/>
    </location>
</feature>
<dbReference type="InterPro" id="IPR007254">
    <property type="entry name" value="DUF373"/>
</dbReference>
<dbReference type="PANTHER" id="PTHR38815:SF1">
    <property type="entry name" value="DUF373 FAMILY PROTEIN"/>
    <property type="match status" value="1"/>
</dbReference>
<feature type="transmembrane region" description="Helical" evidence="2">
    <location>
        <begin position="154"/>
        <end position="174"/>
    </location>
</feature>
<dbReference type="Proteomes" id="UP001304970">
    <property type="component" value="Chromosome"/>
</dbReference>